<dbReference type="InterPro" id="IPR057666">
    <property type="entry name" value="DrpA_SLOG"/>
</dbReference>
<dbReference type="InterPro" id="IPR036388">
    <property type="entry name" value="WH-like_DNA-bd_sf"/>
</dbReference>
<dbReference type="InterPro" id="IPR010994">
    <property type="entry name" value="RuvA_2-like"/>
</dbReference>
<organism evidence="3 4">
    <name type="scientific">Paenibacillus psychroresistens</name>
    <dbReference type="NCBI Taxonomy" id="1778678"/>
    <lineage>
        <taxon>Bacteria</taxon>
        <taxon>Bacillati</taxon>
        <taxon>Bacillota</taxon>
        <taxon>Bacilli</taxon>
        <taxon>Bacillales</taxon>
        <taxon>Paenibacillaceae</taxon>
        <taxon>Paenibacillus</taxon>
    </lineage>
</organism>
<proteinExistence type="inferred from homology"/>
<evidence type="ECO:0000256" key="1">
    <source>
        <dbReference type="ARBA" id="ARBA00006525"/>
    </source>
</evidence>
<name>A0A6B8RJJ2_9BACL</name>
<dbReference type="SUPFAM" id="SSF47781">
    <property type="entry name" value="RuvA domain 2-like"/>
    <property type="match status" value="1"/>
</dbReference>
<comment type="similarity">
    <text evidence="1">Belongs to the DprA/Smf family.</text>
</comment>
<dbReference type="AlphaFoldDB" id="A0A6B8RJJ2"/>
<dbReference type="Gene3D" id="3.40.50.450">
    <property type="match status" value="1"/>
</dbReference>
<gene>
    <name evidence="3" type="primary">dprA</name>
    <name evidence="3" type="ORF">EHS13_15700</name>
</gene>
<sequence length="365" mass="40024">MNPRMILFALHEMNEIGWITILKITQFYTDLKGVLNAKPSELTRLGIRAKQAQTICDNLNEDFVNGKLSAYERQGVQILTIYDEEYPTMLWHTAEPPWVLYCKGNLDLLLNPLIAIVGTRVPTVYGKNVAQQFGEDLARAGFTVVSGLARGIDSCAHIGALKQQASTIAILGSGVDVVYPPENGSLYREIASKGLLISEFPLGTPALPGLFPLRNRIISGLSLGTLVVEAALKSGSIITAHQAIDEGRDVFIIPGPINSPKSQGVFTLMKSGAKIVICPEDIFDEYKHFIEIEKTYFGNANDNPTQAVYNADEQQIIDILVLAPATFDSLLEETQTNFGHLHTILLSLVMKLAINQLPGSIYSIR</sequence>
<dbReference type="Proteomes" id="UP000426246">
    <property type="component" value="Chromosome"/>
</dbReference>
<reference evidence="4" key="1">
    <citation type="submission" date="2018-11" db="EMBL/GenBank/DDBJ databases">
        <title>Complete genome sequence of Paenibacillus sp. ML311-T8.</title>
        <authorList>
            <person name="Nam Y.-D."/>
            <person name="Kang J."/>
            <person name="Chung W.-H."/>
            <person name="Park Y.S."/>
        </authorList>
    </citation>
    <scope>NUCLEOTIDE SEQUENCE [LARGE SCALE GENOMIC DNA]</scope>
    <source>
        <strain evidence="4">ML311-T8</strain>
    </source>
</reference>
<dbReference type="Pfam" id="PF02481">
    <property type="entry name" value="DNA_processg_A"/>
    <property type="match status" value="1"/>
</dbReference>
<dbReference type="PANTHER" id="PTHR43022:SF1">
    <property type="entry name" value="PROTEIN SMF"/>
    <property type="match status" value="1"/>
</dbReference>
<accession>A0A6B8RJJ2</accession>
<keyword evidence="4" id="KW-1185">Reference proteome</keyword>
<protein>
    <submittedName>
        <fullName evidence="3">DNA-protecting protein DprA</fullName>
    </submittedName>
</protein>
<dbReference type="Gene3D" id="1.10.10.10">
    <property type="entry name" value="Winged helix-like DNA-binding domain superfamily/Winged helix DNA-binding domain"/>
    <property type="match status" value="1"/>
</dbReference>
<dbReference type="SUPFAM" id="SSF102405">
    <property type="entry name" value="MCP/YpsA-like"/>
    <property type="match status" value="1"/>
</dbReference>
<evidence type="ECO:0000313" key="4">
    <source>
        <dbReference type="Proteomes" id="UP000426246"/>
    </source>
</evidence>
<evidence type="ECO:0000259" key="2">
    <source>
        <dbReference type="Pfam" id="PF02481"/>
    </source>
</evidence>
<evidence type="ECO:0000313" key="3">
    <source>
        <dbReference type="EMBL" id="QGQ96219.1"/>
    </source>
</evidence>
<dbReference type="GO" id="GO:0009294">
    <property type="term" value="P:DNA-mediated transformation"/>
    <property type="evidence" value="ECO:0007669"/>
    <property type="project" value="InterPro"/>
</dbReference>
<dbReference type="EMBL" id="CP034235">
    <property type="protein sequence ID" value="QGQ96219.1"/>
    <property type="molecule type" value="Genomic_DNA"/>
</dbReference>
<dbReference type="OrthoDB" id="9785707at2"/>
<dbReference type="KEGG" id="ppsc:EHS13_15700"/>
<feature type="domain" description="Smf/DprA SLOG" evidence="2">
    <location>
        <begin position="77"/>
        <end position="286"/>
    </location>
</feature>
<dbReference type="RefSeq" id="WP_155701255.1">
    <property type="nucleotide sequence ID" value="NZ_CP034235.1"/>
</dbReference>
<dbReference type="PANTHER" id="PTHR43022">
    <property type="entry name" value="PROTEIN SMF"/>
    <property type="match status" value="1"/>
</dbReference>
<dbReference type="InterPro" id="IPR003488">
    <property type="entry name" value="DprA"/>
</dbReference>
<dbReference type="NCBIfam" id="TIGR00732">
    <property type="entry name" value="dprA"/>
    <property type="match status" value="1"/>
</dbReference>